<dbReference type="AlphaFoldDB" id="A0A5C1A4W6"/>
<name>A0A5C1A4W6_9BACT</name>
<reference evidence="2" key="1">
    <citation type="submission" date="2019-08" db="EMBL/GenBank/DDBJ databases">
        <title>Limnoglobus roseus gen. nov., sp. nov., a novel freshwater planctomycete with a giant genome from the family Gemmataceae.</title>
        <authorList>
            <person name="Kulichevskaya I.S."/>
            <person name="Naumoff D.G."/>
            <person name="Miroshnikov K."/>
            <person name="Ivanova A."/>
            <person name="Philippov D.A."/>
            <person name="Hakobyan A."/>
            <person name="Rijpstra I.C."/>
            <person name="Sinninghe Damste J.S."/>
            <person name="Liesack W."/>
            <person name="Dedysh S.N."/>
        </authorList>
    </citation>
    <scope>NUCLEOTIDE SEQUENCE [LARGE SCALE GENOMIC DNA]</scope>
    <source>
        <strain evidence="2">PX52</strain>
    </source>
</reference>
<evidence type="ECO:0000313" key="2">
    <source>
        <dbReference type="Proteomes" id="UP000324974"/>
    </source>
</evidence>
<dbReference type="KEGG" id="lrs:PX52LOC_01021"/>
<organism evidence="1 2">
    <name type="scientific">Limnoglobus roseus</name>
    <dbReference type="NCBI Taxonomy" id="2598579"/>
    <lineage>
        <taxon>Bacteria</taxon>
        <taxon>Pseudomonadati</taxon>
        <taxon>Planctomycetota</taxon>
        <taxon>Planctomycetia</taxon>
        <taxon>Gemmatales</taxon>
        <taxon>Gemmataceae</taxon>
        <taxon>Limnoglobus</taxon>
    </lineage>
</organism>
<accession>A0A5C1A4W6</accession>
<sequence length="117" mass="13334">MHETNEIVPPDLMSLAEVARRCGVALMTARSWPKGIRVGRQIVRMECYVIGTRCKVSEEQLLQFQANCHKAMFGDAPPMQETPSQEQRRIKAAGERVRKMLDCDLDAPPRPRRRKSA</sequence>
<evidence type="ECO:0000313" key="1">
    <source>
        <dbReference type="EMBL" id="QEL14151.1"/>
    </source>
</evidence>
<gene>
    <name evidence="1" type="ORF">PX52LOC_01021</name>
</gene>
<protein>
    <submittedName>
        <fullName evidence="1">Uncharacterized protein</fullName>
    </submittedName>
</protein>
<proteinExistence type="predicted"/>
<dbReference type="EMBL" id="CP042425">
    <property type="protein sequence ID" value="QEL14151.1"/>
    <property type="molecule type" value="Genomic_DNA"/>
</dbReference>
<keyword evidence="2" id="KW-1185">Reference proteome</keyword>
<dbReference type="Proteomes" id="UP000324974">
    <property type="component" value="Chromosome"/>
</dbReference>